<dbReference type="HAMAP" id="MF_00468">
    <property type="entry name" value="CysZ"/>
    <property type="match status" value="1"/>
</dbReference>
<dbReference type="Proteomes" id="UP001595962">
    <property type="component" value="Unassembled WGS sequence"/>
</dbReference>
<dbReference type="NCBIfam" id="NF003433">
    <property type="entry name" value="PRK04949.1"/>
    <property type="match status" value="1"/>
</dbReference>
<dbReference type="EMBL" id="JBHSGB010000006">
    <property type="protein sequence ID" value="MFC4654810.1"/>
    <property type="molecule type" value="Genomic_DNA"/>
</dbReference>
<keyword evidence="6 11" id="KW-0812">Transmembrane</keyword>
<evidence type="ECO:0000256" key="3">
    <source>
        <dbReference type="ARBA" id="ARBA00022475"/>
    </source>
</evidence>
<dbReference type="InterPro" id="IPR059112">
    <property type="entry name" value="CysZ/EI24"/>
</dbReference>
<keyword evidence="7 11" id="KW-1133">Transmembrane helix</keyword>
<evidence type="ECO:0000256" key="10">
    <source>
        <dbReference type="ARBA" id="ARBA00023192"/>
    </source>
</evidence>
<evidence type="ECO:0000256" key="8">
    <source>
        <dbReference type="ARBA" id="ARBA00023032"/>
    </source>
</evidence>
<evidence type="ECO:0000256" key="7">
    <source>
        <dbReference type="ARBA" id="ARBA00022989"/>
    </source>
</evidence>
<evidence type="ECO:0000256" key="6">
    <source>
        <dbReference type="ARBA" id="ARBA00022692"/>
    </source>
</evidence>
<keyword evidence="2 11" id="KW-0813">Transport</keyword>
<feature type="transmembrane region" description="Helical" evidence="11">
    <location>
        <begin position="20"/>
        <end position="39"/>
    </location>
</feature>
<evidence type="ECO:0000256" key="4">
    <source>
        <dbReference type="ARBA" id="ARBA00022519"/>
    </source>
</evidence>
<comment type="function">
    <text evidence="11">High affinity, high specificity proton-dependent sulfate transporter, which mediates sulfate uptake. Provides the sulfur source for the cysteine synthesis pathway.</text>
</comment>
<feature type="transmembrane region" description="Helical" evidence="11">
    <location>
        <begin position="59"/>
        <end position="88"/>
    </location>
</feature>
<keyword evidence="9 11" id="KW-0472">Membrane</keyword>
<dbReference type="InterPro" id="IPR022985">
    <property type="entry name" value="Sulfate_CysZ"/>
</dbReference>
<proteinExistence type="inferred from homology"/>
<dbReference type="Pfam" id="PF07264">
    <property type="entry name" value="EI24"/>
    <property type="match status" value="1"/>
</dbReference>
<evidence type="ECO:0000313" key="12">
    <source>
        <dbReference type="EMBL" id="MFC4654810.1"/>
    </source>
</evidence>
<accession>A0ABV9JKP0</accession>
<evidence type="ECO:0000256" key="1">
    <source>
        <dbReference type="ARBA" id="ARBA00004141"/>
    </source>
</evidence>
<reference evidence="13" key="1">
    <citation type="journal article" date="2019" name="Int. J. Syst. Evol. Microbiol.">
        <title>The Global Catalogue of Microorganisms (GCM) 10K type strain sequencing project: providing services to taxonomists for standard genome sequencing and annotation.</title>
        <authorList>
            <consortium name="The Broad Institute Genomics Platform"/>
            <consortium name="The Broad Institute Genome Sequencing Center for Infectious Disease"/>
            <person name="Wu L."/>
            <person name="Ma J."/>
        </authorList>
    </citation>
    <scope>NUCLEOTIDE SEQUENCE [LARGE SCALE GENOMIC DNA]</scope>
    <source>
        <strain evidence="13">DT28</strain>
    </source>
</reference>
<keyword evidence="4 11" id="KW-0997">Cell inner membrane</keyword>
<gene>
    <name evidence="11 12" type="primary">cysZ</name>
    <name evidence="12" type="ORF">ACFO3I_07280</name>
</gene>
<evidence type="ECO:0000256" key="9">
    <source>
        <dbReference type="ARBA" id="ARBA00023136"/>
    </source>
</evidence>
<keyword evidence="10 11" id="KW-0198">Cysteine biosynthesis</keyword>
<comment type="similarity">
    <text evidence="11">Belongs to the CysZ family.</text>
</comment>
<dbReference type="PANTHER" id="PTHR37468">
    <property type="entry name" value="SULFATE TRANSPORTER CYSZ"/>
    <property type="match status" value="1"/>
</dbReference>
<evidence type="ECO:0000256" key="5">
    <source>
        <dbReference type="ARBA" id="ARBA00022605"/>
    </source>
</evidence>
<comment type="caution">
    <text evidence="11">Lacks conserved residue(s) required for the propagation of feature annotation.</text>
</comment>
<sequence length="243" mass="28099">MQYLMRGLSLIKTKGLKRYVVVPLSINLVLFASAFFYLMSQLGAWVDQVAATLPDWLSFLQYLIWPLALFSIVMTMALTFTMIANFIAAPFNGLLAEKTELYLTGQPLPDQGLWAFTKDIPRLLGREWQKLVYLLPRAIGFLLLFWILPGIGQLLWFLFSSWMLAVQYCDYPFDNHKIPFATMRKELRDQWQLSMGFGMSVYVLSLVPLINLLIMPVAVCGATAMWVDHYRYKPLRSQHLRKN</sequence>
<dbReference type="InterPro" id="IPR050480">
    <property type="entry name" value="CysZ-like"/>
</dbReference>
<dbReference type="RefSeq" id="WP_377332918.1">
    <property type="nucleotide sequence ID" value="NZ_JBHSGB010000006.1"/>
</dbReference>
<keyword evidence="8 11" id="KW-0764">Sulfate transport</keyword>
<protein>
    <recommendedName>
        <fullName evidence="11">Sulfate transporter CysZ</fullName>
    </recommendedName>
</protein>
<keyword evidence="5 11" id="KW-0028">Amino-acid biosynthesis</keyword>
<comment type="caution">
    <text evidence="12">The sequence shown here is derived from an EMBL/GenBank/DDBJ whole genome shotgun (WGS) entry which is preliminary data.</text>
</comment>
<dbReference type="PANTHER" id="PTHR37468:SF1">
    <property type="entry name" value="SULFATE TRANSPORTER CYSZ"/>
    <property type="match status" value="1"/>
</dbReference>
<comment type="subcellular location">
    <subcellularLocation>
        <location evidence="11">Cell inner membrane</location>
        <topology evidence="11">Multi-pass membrane protein</topology>
    </subcellularLocation>
    <subcellularLocation>
        <location evidence="1">Membrane</location>
        <topology evidence="1">Multi-pass membrane protein</topology>
    </subcellularLocation>
</comment>
<evidence type="ECO:0000256" key="2">
    <source>
        <dbReference type="ARBA" id="ARBA00022448"/>
    </source>
</evidence>
<name>A0ABV9JKP0_9GAMM</name>
<organism evidence="12 13">
    <name type="scientific">Rheinheimera marina</name>
    <dbReference type="NCBI Taxonomy" id="1774958"/>
    <lineage>
        <taxon>Bacteria</taxon>
        <taxon>Pseudomonadati</taxon>
        <taxon>Pseudomonadota</taxon>
        <taxon>Gammaproteobacteria</taxon>
        <taxon>Chromatiales</taxon>
        <taxon>Chromatiaceae</taxon>
        <taxon>Rheinheimera</taxon>
    </lineage>
</organism>
<keyword evidence="13" id="KW-1185">Reference proteome</keyword>
<keyword evidence="3 11" id="KW-1003">Cell membrane</keyword>
<feature type="transmembrane region" description="Helical" evidence="11">
    <location>
        <begin position="194"/>
        <end position="227"/>
    </location>
</feature>
<evidence type="ECO:0000313" key="13">
    <source>
        <dbReference type="Proteomes" id="UP001595962"/>
    </source>
</evidence>
<evidence type="ECO:0000256" key="11">
    <source>
        <dbReference type="HAMAP-Rule" id="MF_00468"/>
    </source>
</evidence>